<dbReference type="EMBL" id="JAGIZA010000009">
    <property type="protein sequence ID" value="MBP0494223.1"/>
    <property type="molecule type" value="Genomic_DNA"/>
</dbReference>
<comment type="caution">
    <text evidence="2">The sequence shown here is derived from an EMBL/GenBank/DDBJ whole genome shotgun (WGS) entry which is preliminary data.</text>
</comment>
<name>A0A940MU77_9PROT</name>
<dbReference type="GO" id="GO:0006355">
    <property type="term" value="P:regulation of DNA-templated transcription"/>
    <property type="evidence" value="ECO:0007669"/>
    <property type="project" value="InterPro"/>
</dbReference>
<keyword evidence="3" id="KW-1185">Reference proteome</keyword>
<dbReference type="InterPro" id="IPR035965">
    <property type="entry name" value="PAS-like_dom_sf"/>
</dbReference>
<gene>
    <name evidence="2" type="ORF">J5Y10_15660</name>
</gene>
<sequence>MFDQPFGQAVTSEDGRFLQVNRALCELLWTDAPALLARSVRDITHPADWADNAALLHRLRDHGEPFTIVKRCFRADGTTIWVQAYVSILHDAAGRTTLNALIRPVLPEATLHHGAGRMAAQGMH</sequence>
<dbReference type="CDD" id="cd00130">
    <property type="entry name" value="PAS"/>
    <property type="match status" value="1"/>
</dbReference>
<dbReference type="Proteomes" id="UP000677537">
    <property type="component" value="Unassembled WGS sequence"/>
</dbReference>
<dbReference type="Pfam" id="PF00989">
    <property type="entry name" value="PAS"/>
    <property type="match status" value="1"/>
</dbReference>
<accession>A0A940MU77</accession>
<dbReference type="SUPFAM" id="SSF55785">
    <property type="entry name" value="PYP-like sensor domain (PAS domain)"/>
    <property type="match status" value="1"/>
</dbReference>
<dbReference type="RefSeq" id="WP_209374971.1">
    <property type="nucleotide sequence ID" value="NZ_JAGIZA010000009.1"/>
</dbReference>
<reference evidence="2" key="1">
    <citation type="submission" date="2021-03" db="EMBL/GenBank/DDBJ databases">
        <authorList>
            <person name="So Y."/>
        </authorList>
    </citation>
    <scope>NUCLEOTIDE SEQUENCE</scope>
    <source>
        <strain evidence="2">SG15</strain>
    </source>
</reference>
<organism evidence="2 3">
    <name type="scientific">Roseomonas indoligenes</name>
    <dbReference type="NCBI Taxonomy" id="2820811"/>
    <lineage>
        <taxon>Bacteria</taxon>
        <taxon>Pseudomonadati</taxon>
        <taxon>Pseudomonadota</taxon>
        <taxon>Alphaproteobacteria</taxon>
        <taxon>Acetobacterales</taxon>
        <taxon>Roseomonadaceae</taxon>
        <taxon>Roseomonas</taxon>
    </lineage>
</organism>
<dbReference type="NCBIfam" id="TIGR00229">
    <property type="entry name" value="sensory_box"/>
    <property type="match status" value="1"/>
</dbReference>
<dbReference type="InterPro" id="IPR013767">
    <property type="entry name" value="PAS_fold"/>
</dbReference>
<feature type="domain" description="PAS fold" evidence="1">
    <location>
        <begin position="9"/>
        <end position="96"/>
    </location>
</feature>
<dbReference type="AlphaFoldDB" id="A0A940MU77"/>
<evidence type="ECO:0000259" key="1">
    <source>
        <dbReference type="Pfam" id="PF00989"/>
    </source>
</evidence>
<proteinExistence type="predicted"/>
<dbReference type="Gene3D" id="3.30.450.20">
    <property type="entry name" value="PAS domain"/>
    <property type="match status" value="1"/>
</dbReference>
<protein>
    <submittedName>
        <fullName evidence="2">PAS domain S-box protein</fullName>
    </submittedName>
</protein>
<dbReference type="InterPro" id="IPR000014">
    <property type="entry name" value="PAS"/>
</dbReference>
<evidence type="ECO:0000313" key="3">
    <source>
        <dbReference type="Proteomes" id="UP000677537"/>
    </source>
</evidence>
<evidence type="ECO:0000313" key="2">
    <source>
        <dbReference type="EMBL" id="MBP0494223.1"/>
    </source>
</evidence>